<dbReference type="EMBL" id="SEYY01000712">
    <property type="protein sequence ID" value="KAB7506647.1"/>
    <property type="molecule type" value="Genomic_DNA"/>
</dbReference>
<evidence type="ECO:0000313" key="9">
    <source>
        <dbReference type="EMBL" id="KAB7506647.1"/>
    </source>
</evidence>
<evidence type="ECO:0000256" key="4">
    <source>
        <dbReference type="ARBA" id="ARBA00022679"/>
    </source>
</evidence>
<dbReference type="AlphaFoldDB" id="A0A5N5TKG7"/>
<keyword evidence="3" id="KW-0328">Glycosyltransferase</keyword>
<dbReference type="SUPFAM" id="SSF53448">
    <property type="entry name" value="Nucleotide-diphospho-sugar transferases"/>
    <property type="match status" value="1"/>
</dbReference>
<accession>A0A5N5TKG7</accession>
<dbReference type="Proteomes" id="UP000326759">
    <property type="component" value="Unassembled WGS sequence"/>
</dbReference>
<dbReference type="Gene3D" id="3.90.550.20">
    <property type="match status" value="1"/>
</dbReference>
<keyword evidence="6 7" id="KW-0472">Membrane</keyword>
<evidence type="ECO:0000256" key="5">
    <source>
        <dbReference type="ARBA" id="ARBA00023034"/>
    </source>
</evidence>
<dbReference type="Pfam" id="PF04488">
    <property type="entry name" value="Gly_transf_sug"/>
    <property type="match status" value="1"/>
</dbReference>
<reference evidence="9 10" key="1">
    <citation type="journal article" date="2019" name="PLoS Biol.">
        <title>Sex chromosomes control vertical transmission of feminizing Wolbachia symbionts in an isopod.</title>
        <authorList>
            <person name="Becking T."/>
            <person name="Chebbi M.A."/>
            <person name="Giraud I."/>
            <person name="Moumen B."/>
            <person name="Laverre T."/>
            <person name="Caubet Y."/>
            <person name="Peccoud J."/>
            <person name="Gilbert C."/>
            <person name="Cordaux R."/>
        </authorList>
    </citation>
    <scope>NUCLEOTIDE SEQUENCE [LARGE SCALE GENOMIC DNA]</scope>
    <source>
        <strain evidence="9">ANa2</strain>
        <tissue evidence="9">Whole body excluding digestive tract and cuticle</tissue>
    </source>
</reference>
<proteinExistence type="inferred from homology"/>
<comment type="caution">
    <text evidence="9">The sequence shown here is derived from an EMBL/GenBank/DDBJ whole genome shotgun (WGS) entry which is preliminary data.</text>
</comment>
<keyword evidence="10" id="KW-1185">Reference proteome</keyword>
<feature type="domain" description="Alpha 1,4-glycosyltransferase" evidence="8">
    <location>
        <begin position="203"/>
        <end position="240"/>
    </location>
</feature>
<evidence type="ECO:0000256" key="2">
    <source>
        <dbReference type="ARBA" id="ARBA00009003"/>
    </source>
</evidence>
<protein>
    <recommendedName>
        <fullName evidence="8">Alpha 1,4-glycosyltransferase domain-containing protein</fullName>
    </recommendedName>
</protein>
<dbReference type="PANTHER" id="PTHR12042">
    <property type="entry name" value="LACTOSYLCERAMIDE 4-ALPHA-GALACTOSYLTRANSFERASE ALPHA- 1,4-GALACTOSYLTRANSFERASE"/>
    <property type="match status" value="1"/>
</dbReference>
<dbReference type="GO" id="GO:0000139">
    <property type="term" value="C:Golgi membrane"/>
    <property type="evidence" value="ECO:0007669"/>
    <property type="project" value="UniProtKB-SubCell"/>
</dbReference>
<evidence type="ECO:0000256" key="7">
    <source>
        <dbReference type="SAM" id="Phobius"/>
    </source>
</evidence>
<comment type="subcellular location">
    <subcellularLocation>
        <location evidence="1">Golgi apparatus membrane</location>
        <topology evidence="1">Single-pass type II membrane protein</topology>
    </subcellularLocation>
</comment>
<sequence>MSFYNRNITKQGVLLFFCILISIFFLKLFYEDSKLKSLPIPSNQDDELLSLPFEKSFEHERSIFFIEGFGKDHIPARMICSIESAALAHRNTPIDVMMTSQILRKSEGIKSLLKAYSNVRFLYLNATALYMESPMKEWFLNKMWVQSKFPEINFDDPLRFLLLFKYGGIYLDMDTIVLKNLEKEENFVGLEIDEHINSAIMGFRKGHPLLNDCIEEMTKHFDGEAWGVNGPVLITKIFRRRDDLDKIFEDDNEFANTLLNDPNFLTLHFYNQLTKTRTISLKRQSIFSVLARNLCPITAFVFNYSF</sequence>
<gene>
    <name evidence="9" type="ORF">Anas_00666</name>
</gene>
<feature type="transmembrane region" description="Helical" evidence="7">
    <location>
        <begin position="12"/>
        <end position="30"/>
    </location>
</feature>
<evidence type="ECO:0000256" key="1">
    <source>
        <dbReference type="ARBA" id="ARBA00004323"/>
    </source>
</evidence>
<evidence type="ECO:0000313" key="10">
    <source>
        <dbReference type="Proteomes" id="UP000326759"/>
    </source>
</evidence>
<dbReference type="InterPro" id="IPR029044">
    <property type="entry name" value="Nucleotide-diphossugar_trans"/>
</dbReference>
<dbReference type="InterPro" id="IPR007577">
    <property type="entry name" value="GlycoTrfase_DXD_sugar-bd_CS"/>
</dbReference>
<dbReference type="InterPro" id="IPR051981">
    <property type="entry name" value="Glycosyltransf_32"/>
</dbReference>
<dbReference type="GO" id="GO:0006688">
    <property type="term" value="P:glycosphingolipid biosynthetic process"/>
    <property type="evidence" value="ECO:0007669"/>
    <property type="project" value="TreeGrafter"/>
</dbReference>
<comment type="similarity">
    <text evidence="2">Belongs to the glycosyltransferase 32 family.</text>
</comment>
<keyword evidence="7" id="KW-1133">Transmembrane helix</keyword>
<dbReference type="PANTHER" id="PTHR12042:SF21">
    <property type="entry name" value="ALPHA1,4-GALACTOSYLTRANSFERASE 1-RELATED"/>
    <property type="match status" value="1"/>
</dbReference>
<keyword evidence="4" id="KW-0808">Transferase</keyword>
<evidence type="ECO:0000259" key="8">
    <source>
        <dbReference type="Pfam" id="PF04572"/>
    </source>
</evidence>
<keyword evidence="5" id="KW-0333">Golgi apparatus</keyword>
<dbReference type="InterPro" id="IPR007652">
    <property type="entry name" value="A1-4-GlycosylTfrase_dom"/>
</dbReference>
<name>A0A5N5TKG7_9CRUS</name>
<evidence type="ECO:0000256" key="6">
    <source>
        <dbReference type="ARBA" id="ARBA00023136"/>
    </source>
</evidence>
<organism evidence="9 10">
    <name type="scientific">Armadillidium nasatum</name>
    <dbReference type="NCBI Taxonomy" id="96803"/>
    <lineage>
        <taxon>Eukaryota</taxon>
        <taxon>Metazoa</taxon>
        <taxon>Ecdysozoa</taxon>
        <taxon>Arthropoda</taxon>
        <taxon>Crustacea</taxon>
        <taxon>Multicrustacea</taxon>
        <taxon>Malacostraca</taxon>
        <taxon>Eumalacostraca</taxon>
        <taxon>Peracarida</taxon>
        <taxon>Isopoda</taxon>
        <taxon>Oniscidea</taxon>
        <taxon>Crinocheta</taxon>
        <taxon>Armadillidiidae</taxon>
        <taxon>Armadillidium</taxon>
    </lineage>
</organism>
<dbReference type="Pfam" id="PF04572">
    <property type="entry name" value="Gb3_synth"/>
    <property type="match status" value="1"/>
</dbReference>
<dbReference type="OrthoDB" id="6333746at2759"/>
<dbReference type="GO" id="GO:0016758">
    <property type="term" value="F:hexosyltransferase activity"/>
    <property type="evidence" value="ECO:0007669"/>
    <property type="project" value="UniProtKB-ARBA"/>
</dbReference>
<evidence type="ECO:0000256" key="3">
    <source>
        <dbReference type="ARBA" id="ARBA00022676"/>
    </source>
</evidence>
<keyword evidence="7" id="KW-0812">Transmembrane</keyword>